<evidence type="ECO:0000256" key="1">
    <source>
        <dbReference type="ARBA" id="ARBA00022468"/>
    </source>
</evidence>
<dbReference type="InterPro" id="IPR000198">
    <property type="entry name" value="RhoGAP_dom"/>
</dbReference>
<dbReference type="OrthoDB" id="20689at2759"/>
<dbReference type="Pfam" id="PF00620">
    <property type="entry name" value="RhoGAP"/>
    <property type="match status" value="1"/>
</dbReference>
<dbReference type="SMART" id="SM00324">
    <property type="entry name" value="RhoGAP"/>
    <property type="match status" value="1"/>
</dbReference>
<dbReference type="FunFam" id="2.10.110.10:FF:000134">
    <property type="entry name" value="Lrg1p"/>
    <property type="match status" value="1"/>
</dbReference>
<dbReference type="PROSITE" id="PS50023">
    <property type="entry name" value="LIM_DOMAIN_2"/>
    <property type="match status" value="2"/>
</dbReference>
<dbReference type="PANTHER" id="PTHR14963">
    <property type="entry name" value="RHO GTPASE ACTIVATING PROTEIN 18,19-RELATED"/>
    <property type="match status" value="1"/>
</dbReference>
<reference evidence="9" key="1">
    <citation type="journal article" date="2013" name="Genome Announc.">
        <title>Genome sequence of the food spoilage yeast Zygosaccharomyces bailii CLIB 213(T).</title>
        <authorList>
            <person name="Galeote V."/>
            <person name="Bigey F."/>
            <person name="Devillers H."/>
            <person name="Neuveglise C."/>
            <person name="Dequin S."/>
        </authorList>
    </citation>
    <scope>NUCLEOTIDE SEQUENCE [LARGE SCALE GENOMIC DNA]</scope>
    <source>
        <strain evidence="9">CLIB 213 / ATCC 58445 / CBS 680 / CCRC 21525 / NBRC 1098 / NCYC 1416 / NRRL Y-2227</strain>
    </source>
</reference>
<dbReference type="PANTHER" id="PTHR14963:SF1">
    <property type="entry name" value="RHO GTPASE-ACTIVATING PROTEIN CONUNDRUM"/>
    <property type="match status" value="1"/>
</dbReference>
<evidence type="ECO:0000256" key="2">
    <source>
        <dbReference type="ARBA" id="ARBA00022723"/>
    </source>
</evidence>
<dbReference type="GO" id="GO:0005737">
    <property type="term" value="C:cytoplasm"/>
    <property type="evidence" value="ECO:0007669"/>
    <property type="project" value="TreeGrafter"/>
</dbReference>
<feature type="region of interest" description="Disordered" evidence="5">
    <location>
        <begin position="1"/>
        <end position="64"/>
    </location>
</feature>
<dbReference type="InterPro" id="IPR001781">
    <property type="entry name" value="Znf_LIM"/>
</dbReference>
<dbReference type="InterPro" id="IPR008936">
    <property type="entry name" value="Rho_GTPase_activation_prot"/>
</dbReference>
<feature type="domain" description="LIM zinc-binding" evidence="6">
    <location>
        <begin position="69"/>
        <end position="139"/>
    </location>
</feature>
<accession>A0A8J2WZ55</accession>
<dbReference type="SUPFAM" id="SSF57716">
    <property type="entry name" value="Glucocorticoid receptor-like (DNA-binding domain)"/>
    <property type="match status" value="2"/>
</dbReference>
<feature type="domain" description="LIM zinc-binding" evidence="6">
    <location>
        <begin position="468"/>
        <end position="532"/>
    </location>
</feature>
<keyword evidence="3 4" id="KW-0862">Zinc</keyword>
<evidence type="ECO:0000259" key="7">
    <source>
        <dbReference type="PROSITE" id="PS50238"/>
    </source>
</evidence>
<evidence type="ECO:0000313" key="9">
    <source>
        <dbReference type="Proteomes" id="UP000019375"/>
    </source>
</evidence>
<evidence type="ECO:0000256" key="5">
    <source>
        <dbReference type="SAM" id="MobiDB-lite"/>
    </source>
</evidence>
<dbReference type="CDD" id="cd08368">
    <property type="entry name" value="LIM"/>
    <property type="match status" value="1"/>
</dbReference>
<dbReference type="EMBL" id="HG316457">
    <property type="protein sequence ID" value="CDF89264.1"/>
    <property type="molecule type" value="Genomic_DNA"/>
</dbReference>
<dbReference type="GO" id="GO:0007165">
    <property type="term" value="P:signal transduction"/>
    <property type="evidence" value="ECO:0007669"/>
    <property type="project" value="InterPro"/>
</dbReference>
<dbReference type="GO" id="GO:0051056">
    <property type="term" value="P:regulation of small GTPase mediated signal transduction"/>
    <property type="evidence" value="ECO:0007669"/>
    <property type="project" value="TreeGrafter"/>
</dbReference>
<dbReference type="CDD" id="cd09391">
    <property type="entry name" value="LIM1_Lrg1p_like"/>
    <property type="match status" value="1"/>
</dbReference>
<gene>
    <name evidence="8" type="ORF">BN860_00166g</name>
</gene>
<protein>
    <submittedName>
        <fullName evidence="8">ZYBA0S04-00166g1_1</fullName>
    </submittedName>
</protein>
<keyword evidence="4" id="KW-0440">LIM domain</keyword>
<organism evidence="8 9">
    <name type="scientific">Zygosaccharomyces bailii (strain CLIB 213 / ATCC 58445 / CBS 680 / BCRC 21525 / NBRC 1098 / NCYC 1416 / NRRL Y-2227)</name>
    <dbReference type="NCBI Taxonomy" id="1333698"/>
    <lineage>
        <taxon>Eukaryota</taxon>
        <taxon>Fungi</taxon>
        <taxon>Dikarya</taxon>
        <taxon>Ascomycota</taxon>
        <taxon>Saccharomycotina</taxon>
        <taxon>Saccharomycetes</taxon>
        <taxon>Saccharomycetales</taxon>
        <taxon>Saccharomycetaceae</taxon>
        <taxon>Zygosaccharomyces</taxon>
    </lineage>
</organism>
<dbReference type="AlphaFoldDB" id="A0A8J2WZ55"/>
<name>A0A8J2WZ55_ZYGB2</name>
<evidence type="ECO:0000313" key="8">
    <source>
        <dbReference type="EMBL" id="CDF89264.1"/>
    </source>
</evidence>
<evidence type="ECO:0000256" key="4">
    <source>
        <dbReference type="PROSITE-ProRule" id="PRU00125"/>
    </source>
</evidence>
<keyword evidence="9" id="KW-1185">Reference proteome</keyword>
<dbReference type="GO" id="GO:0005096">
    <property type="term" value="F:GTPase activator activity"/>
    <property type="evidence" value="ECO:0007669"/>
    <property type="project" value="UniProtKB-KW"/>
</dbReference>
<dbReference type="Gene3D" id="2.10.110.10">
    <property type="entry name" value="Cysteine Rich Protein"/>
    <property type="match status" value="3"/>
</dbReference>
<dbReference type="SUPFAM" id="SSF48350">
    <property type="entry name" value="GTPase activation domain, GAP"/>
    <property type="match status" value="1"/>
</dbReference>
<sequence>MQAMPDVHPKQIKQQHNNNNSNSKTVVADKTSRNGSKSSHHGSKSSHHGSKSSHNGSKSSHHGSKINRKVCARCNNPITQGSRHGKTTLKALGKYYHEECFTCADCQKFLKPKYFPYDVEETKETILLCQYDYFRRHNLLCHVCNKPLRGLYYTAFGERYDEEHFSCTICGTPCGVKKCFMFQDQLYCKYHFLKYFSKRCSGCHYPISDQYIEFPKGEEIYTWHPECYGIHKYWHVNLSAETLGLPAFPTVKFEKEHRTNSDVNPLPTELEKQMEAFNSILSKTWSVLYKFEEETASCISDMFQYLANSNQLKGISSTALFVLKVECLFKALGSVEDSNFNISPTSGRRKLSLTAPETNHTNENMNLKYSKFPRNLSTKIMIYLQLLRKMSSEPRDAKVTVSSFMSVITGFTHFLKLLTRYGLYNALEKNRQMHSPNSLVRFLREVEKNEKYESDPFSFIDVSINATDNCASCGKYIQEDCIQYHEQRWHSHCFYCCLCQERIKPQDMGDSTYNRESDHILCSHCSVEDPMSLPGFKYVSRLAQLIFLLKIALVRSKAVLEVQLKTRTRNKDGNEVNQSMVMQQTYIRTLNDIKRLKSRREHVQLARDKQEARKSVILETAEADINLKTSEKSKGLVIKTEPASSFDQNSGNVFSNTKTLTLDDISRIVAAEQARELRPNAFTYFKKLKEGDDESVGVVAKKSGVYYSELSSVELNLLRVISLSLLVLDKRIVNEDFDPSQLGPFVLKAEKPSPSSSFWWRMKSKMNKEPRKPDQLKVFGTPLDILSEKYGVESDLGVGPSKIRIPIIVDELISSLRQMDMSVEGIFRKNGNIRRLKELASSIDSNPGGTPDLSKENAIQLSALLKKFIRELPDPLLTTPLYNLWINAAKLEKEHERQRVIYLVYSVLPENNRNVLEVLLSFLCWTGSFSHIENEVGSKMDIHNLSTVITPNILGFPDGNVPKGPLTNTSDSFNDTFAQNEGGHYFLAIEVVDFLITHNEDMGMVPKFLMSLMREVQDKRLEEYETIQQYMHEKVRAKEIDFSEFEVDRTVKMKHSTSLVTKGDANR</sequence>
<evidence type="ECO:0000259" key="6">
    <source>
        <dbReference type="PROSITE" id="PS50023"/>
    </source>
</evidence>
<keyword evidence="1" id="KW-0343">GTPase activation</keyword>
<dbReference type="Gene3D" id="1.10.555.10">
    <property type="entry name" value="Rho GTPase activation protein"/>
    <property type="match status" value="1"/>
</dbReference>
<feature type="domain" description="Rho-GAP" evidence="7">
    <location>
        <begin position="781"/>
        <end position="1003"/>
    </location>
</feature>
<dbReference type="Proteomes" id="UP000019375">
    <property type="component" value="Unassembled WGS sequence"/>
</dbReference>
<dbReference type="Pfam" id="PF00412">
    <property type="entry name" value="LIM"/>
    <property type="match status" value="3"/>
</dbReference>
<dbReference type="PROSITE" id="PS50238">
    <property type="entry name" value="RHOGAP"/>
    <property type="match status" value="1"/>
</dbReference>
<dbReference type="GO" id="GO:0030833">
    <property type="term" value="P:regulation of actin filament polymerization"/>
    <property type="evidence" value="ECO:0007669"/>
    <property type="project" value="TreeGrafter"/>
</dbReference>
<dbReference type="PROSITE" id="PS00478">
    <property type="entry name" value="LIM_DOMAIN_1"/>
    <property type="match status" value="2"/>
</dbReference>
<keyword evidence="2 4" id="KW-0479">Metal-binding</keyword>
<dbReference type="GO" id="GO:0046872">
    <property type="term" value="F:metal ion binding"/>
    <property type="evidence" value="ECO:0007669"/>
    <property type="project" value="UniProtKB-KW"/>
</dbReference>
<dbReference type="SMART" id="SM00132">
    <property type="entry name" value="LIM"/>
    <property type="match status" value="3"/>
</dbReference>
<feature type="compositionally biased region" description="Basic residues" evidence="5">
    <location>
        <begin position="38"/>
        <end position="51"/>
    </location>
</feature>
<evidence type="ECO:0000256" key="3">
    <source>
        <dbReference type="ARBA" id="ARBA00022833"/>
    </source>
</evidence>
<proteinExistence type="predicted"/>